<dbReference type="PANTHER" id="PTHR40265:SF1">
    <property type="entry name" value="GLYOXALASE-LIKE DOMAIN-CONTAINING PROTEIN"/>
    <property type="match status" value="1"/>
</dbReference>
<gene>
    <name evidence="2" type="ORF">QWZ14_17835</name>
</gene>
<keyword evidence="3" id="KW-1185">Reference proteome</keyword>
<comment type="caution">
    <text evidence="2">The sequence shown here is derived from an EMBL/GenBank/DDBJ whole genome shotgun (WGS) entry which is preliminary data.</text>
</comment>
<organism evidence="2 3">
    <name type="scientific">Paeniroseomonas aquatica</name>
    <dbReference type="NCBI Taxonomy" id="373043"/>
    <lineage>
        <taxon>Bacteria</taxon>
        <taxon>Pseudomonadati</taxon>
        <taxon>Pseudomonadota</taxon>
        <taxon>Alphaproteobacteria</taxon>
        <taxon>Acetobacterales</taxon>
        <taxon>Acetobacteraceae</taxon>
        <taxon>Paeniroseomonas</taxon>
    </lineage>
</organism>
<dbReference type="InterPro" id="IPR029068">
    <property type="entry name" value="Glyas_Bleomycin-R_OHBP_Dase"/>
</dbReference>
<dbReference type="Gene3D" id="3.10.180.10">
    <property type="entry name" value="2,3-Dihydroxybiphenyl 1,2-Dioxygenase, domain 1"/>
    <property type="match status" value="1"/>
</dbReference>
<name>A0ABT8A9L7_9PROT</name>
<dbReference type="RefSeq" id="WP_290318138.1">
    <property type="nucleotide sequence ID" value="NZ_JAUFPN010000167.1"/>
</dbReference>
<proteinExistence type="predicted"/>
<reference evidence="3" key="1">
    <citation type="journal article" date="2019" name="Int. J. Syst. Evol. Microbiol.">
        <title>The Global Catalogue of Microorganisms (GCM) 10K type strain sequencing project: providing services to taxonomists for standard genome sequencing and annotation.</title>
        <authorList>
            <consortium name="The Broad Institute Genomics Platform"/>
            <consortium name="The Broad Institute Genome Sequencing Center for Infectious Disease"/>
            <person name="Wu L."/>
            <person name="Ma J."/>
        </authorList>
    </citation>
    <scope>NUCLEOTIDE SEQUENCE [LARGE SCALE GENOMIC DNA]</scope>
    <source>
        <strain evidence="3">CECT 7131</strain>
    </source>
</reference>
<evidence type="ECO:0000313" key="3">
    <source>
        <dbReference type="Proteomes" id="UP001529369"/>
    </source>
</evidence>
<evidence type="ECO:0000259" key="1">
    <source>
        <dbReference type="Pfam" id="PF13468"/>
    </source>
</evidence>
<dbReference type="PANTHER" id="PTHR40265">
    <property type="entry name" value="BLL2707 PROTEIN"/>
    <property type="match status" value="1"/>
</dbReference>
<dbReference type="Pfam" id="PF13468">
    <property type="entry name" value="Glyoxalase_3"/>
    <property type="match status" value="1"/>
</dbReference>
<dbReference type="SUPFAM" id="SSF54593">
    <property type="entry name" value="Glyoxalase/Bleomycin resistance protein/Dihydroxybiphenyl dioxygenase"/>
    <property type="match status" value="1"/>
</dbReference>
<evidence type="ECO:0000313" key="2">
    <source>
        <dbReference type="EMBL" id="MDN3566234.1"/>
    </source>
</evidence>
<feature type="domain" description="Glyoxalase-like" evidence="1">
    <location>
        <begin position="8"/>
        <end position="187"/>
    </location>
</feature>
<protein>
    <submittedName>
        <fullName evidence="2">VOC family protein</fullName>
    </submittedName>
</protein>
<dbReference type="InterPro" id="IPR025870">
    <property type="entry name" value="Glyoxalase-like_dom"/>
</dbReference>
<dbReference type="Proteomes" id="UP001529369">
    <property type="component" value="Unassembled WGS sequence"/>
</dbReference>
<dbReference type="EMBL" id="JAUFPN010000167">
    <property type="protein sequence ID" value="MDN3566234.1"/>
    <property type="molecule type" value="Genomic_DNA"/>
</dbReference>
<sequence length="279" mass="28788">MLTHLGGIDHGVVLVRDLDAAAAGFAALGFTIAARGTHSPHMGTGNNCVMLRRDYFELLGVLVPTELNARWRRLLETREGISGIALRAHDADAGRTELEARGIATLPVQHFGRPVVLPGGHTAETRFQTFHVAEPPAPGLRLFACQHLTPEATWVPGLMDHANTAEALDAIEVLAADPAAAAAGVGRLLDRAPAAEPDGALRLETGAAALVFLTAGQLAARYTGLDLGGLPEEGPVTLAIRVADRAAAARCAAGAGAIEGAHGIAVPPAAAHGIILAFR</sequence>
<accession>A0ABT8A9L7</accession>